<keyword evidence="8 14" id="KW-0418">Kinase</keyword>
<dbReference type="GO" id="GO:0005524">
    <property type="term" value="F:ATP binding"/>
    <property type="evidence" value="ECO:0007669"/>
    <property type="project" value="UniProtKB-KW"/>
</dbReference>
<dbReference type="SUPFAM" id="SSF53633">
    <property type="entry name" value="Carbamate kinase-like"/>
    <property type="match status" value="1"/>
</dbReference>
<evidence type="ECO:0000256" key="9">
    <source>
        <dbReference type="ARBA" id="ARBA00022840"/>
    </source>
</evidence>
<dbReference type="PROSITE" id="PS00324">
    <property type="entry name" value="ASPARTOKINASE"/>
    <property type="match status" value="1"/>
</dbReference>
<dbReference type="Pfam" id="PF22468">
    <property type="entry name" value="ACT_9"/>
    <property type="match status" value="1"/>
</dbReference>
<feature type="binding site" evidence="13">
    <location>
        <position position="49"/>
    </location>
    <ligand>
        <name>substrate</name>
    </ligand>
</feature>
<dbReference type="InterPro" id="IPR018042">
    <property type="entry name" value="Aspartate_kinase_CS"/>
</dbReference>
<keyword evidence="6 14" id="KW-0808">Transferase</keyword>
<dbReference type="InterPro" id="IPR045865">
    <property type="entry name" value="ACT-like_dom_sf"/>
</dbReference>
<comment type="pathway">
    <text evidence="2 15">Amino-acid biosynthesis; L-lysine biosynthesis via DAP pathway; (S)-tetrahydrodipicolinate from L-aspartate: step 1/4.</text>
</comment>
<sequence>MKVIKFGGSSLANGTQLKKVLQIVKDDADRRVVVVSAPGKRNDSDEKVTDLLIQLANEVNQKEDYHITLAKILKRYQDIVDELQLDNSIMEEISKNYADLIQTQFKDEWYAMDAFKASGEDNNAKLIAAFFNKEGIPAKYVNPKDAGLLVSDNPGNARVLPETYKNLYALRDIKEVIVFPGFFGYTKEGELLTFSRGGSDISGAIVANGVRANLYENFTDVDAIYVANPKLVKHPKKIAHLTYREMRELSYSGFSVFHDEALQPAFSGGIPVVVKNTNNPSAPGTSITKSRPANEHIVSGIASSTGFIGIYISKYLMNREIGFGRRVLQIFEDFGLNFEHMPSGIDDLSIILREDQMTMQQEQELLYRLKTELDADDVSIKPNLCLLMIVGEGMVSSVGTVAKACTALAEADINLEMINQGSSEVSVMFGIDEKDEARAVKVLYDAFFPRTNK</sequence>
<evidence type="ECO:0000256" key="2">
    <source>
        <dbReference type="ARBA" id="ARBA00004766"/>
    </source>
</evidence>
<dbReference type="InterPro" id="IPR001341">
    <property type="entry name" value="Asp_kinase"/>
</dbReference>
<evidence type="ECO:0000256" key="12">
    <source>
        <dbReference type="ARBA" id="ARBA00047872"/>
    </source>
</evidence>
<dbReference type="GO" id="GO:0005829">
    <property type="term" value="C:cytosol"/>
    <property type="evidence" value="ECO:0007669"/>
    <property type="project" value="TreeGrafter"/>
</dbReference>
<dbReference type="EMBL" id="FJNE01000001">
    <property type="protein sequence ID" value="CZQ81269.1"/>
    <property type="molecule type" value="Genomic_DNA"/>
</dbReference>
<dbReference type="GO" id="GO:0009088">
    <property type="term" value="P:threonine biosynthetic process"/>
    <property type="evidence" value="ECO:0007669"/>
    <property type="project" value="UniProtKB-UniPathway"/>
</dbReference>
<dbReference type="Pfam" id="PF00696">
    <property type="entry name" value="AA_kinase"/>
    <property type="match status" value="1"/>
</dbReference>
<dbReference type="SUPFAM" id="SSF55021">
    <property type="entry name" value="ACT-like"/>
    <property type="match status" value="2"/>
</dbReference>
<dbReference type="InterPro" id="IPR002912">
    <property type="entry name" value="ACT_dom"/>
</dbReference>
<dbReference type="GO" id="GO:0004072">
    <property type="term" value="F:aspartate kinase activity"/>
    <property type="evidence" value="ECO:0007669"/>
    <property type="project" value="UniProtKB-EC"/>
</dbReference>
<dbReference type="RefSeq" id="WP_087030049.1">
    <property type="nucleotide sequence ID" value="NZ_FJNE01000001.1"/>
</dbReference>
<dbReference type="NCBIfam" id="TIGR00657">
    <property type="entry name" value="asp_kinases"/>
    <property type="match status" value="1"/>
</dbReference>
<dbReference type="GO" id="GO:0019877">
    <property type="term" value="P:diaminopimelate biosynthetic process"/>
    <property type="evidence" value="ECO:0007669"/>
    <property type="project" value="UniProtKB-KW"/>
</dbReference>
<dbReference type="AlphaFoldDB" id="A0A143Y6P0"/>
<dbReference type="GO" id="GO:0009090">
    <property type="term" value="P:homoserine biosynthetic process"/>
    <property type="evidence" value="ECO:0007669"/>
    <property type="project" value="TreeGrafter"/>
</dbReference>
<dbReference type="NCBIfam" id="NF006540">
    <property type="entry name" value="PRK09034.1"/>
    <property type="match status" value="1"/>
</dbReference>
<keyword evidence="11" id="KW-0457">Lysine biosynthesis</keyword>
<evidence type="ECO:0000256" key="10">
    <source>
        <dbReference type="ARBA" id="ARBA00022915"/>
    </source>
</evidence>
<name>A0A143Y6P0_9LACT</name>
<feature type="domain" description="ACT" evidence="16">
    <location>
        <begin position="389"/>
        <end position="453"/>
    </location>
</feature>
<dbReference type="InterPro" id="IPR035804">
    <property type="entry name" value="AKIII_YclM_N"/>
</dbReference>
<keyword evidence="7 13" id="KW-0547">Nucleotide-binding</keyword>
<comment type="catalytic activity">
    <reaction evidence="12 14">
        <text>L-aspartate + ATP = 4-phospho-L-aspartate + ADP</text>
        <dbReference type="Rhea" id="RHEA:23776"/>
        <dbReference type="ChEBI" id="CHEBI:29991"/>
        <dbReference type="ChEBI" id="CHEBI:30616"/>
        <dbReference type="ChEBI" id="CHEBI:57535"/>
        <dbReference type="ChEBI" id="CHEBI:456216"/>
        <dbReference type="EC" id="2.7.2.4"/>
    </reaction>
</comment>
<dbReference type="STRING" id="140314.SAMN04488076_102115"/>
<keyword evidence="10" id="KW-0220">Diaminopimelate biosynthesis</keyword>
<dbReference type="CDD" id="cd04911">
    <property type="entry name" value="ACT_AKiii-YclM-BS_1"/>
    <property type="match status" value="1"/>
</dbReference>
<protein>
    <recommendedName>
        <fullName evidence="14">Aspartokinase</fullName>
        <ecNumber evidence="14">2.7.2.4</ecNumber>
    </recommendedName>
</protein>
<proteinExistence type="inferred from homology"/>
<dbReference type="FunFam" id="3.40.1160.10:FF:000027">
    <property type="entry name" value="Aspartokinase"/>
    <property type="match status" value="1"/>
</dbReference>
<dbReference type="OrthoDB" id="9799110at2"/>
<feature type="binding site" evidence="13">
    <location>
        <position position="225"/>
    </location>
    <ligand>
        <name>ATP</name>
        <dbReference type="ChEBI" id="CHEBI:30616"/>
    </ligand>
</feature>
<dbReference type="Gene3D" id="3.30.2130.10">
    <property type="entry name" value="VC0802-like"/>
    <property type="match status" value="1"/>
</dbReference>
<evidence type="ECO:0000256" key="14">
    <source>
        <dbReference type="RuleBase" id="RU003448"/>
    </source>
</evidence>
<evidence type="ECO:0000256" key="15">
    <source>
        <dbReference type="RuleBase" id="RU004249"/>
    </source>
</evidence>
<evidence type="ECO:0000259" key="16">
    <source>
        <dbReference type="PROSITE" id="PS51671"/>
    </source>
</evidence>
<dbReference type="CDD" id="cd04916">
    <property type="entry name" value="ACT_AKiii-YclM-BS_2"/>
    <property type="match status" value="1"/>
</dbReference>
<dbReference type="InterPro" id="IPR054352">
    <property type="entry name" value="ACT_Aspartokinase"/>
</dbReference>
<evidence type="ECO:0000256" key="1">
    <source>
        <dbReference type="ARBA" id="ARBA00003121"/>
    </source>
</evidence>
<evidence type="ECO:0000256" key="4">
    <source>
        <dbReference type="ARBA" id="ARBA00005139"/>
    </source>
</evidence>
<evidence type="ECO:0000256" key="13">
    <source>
        <dbReference type="PIRSR" id="PIRSR000726-1"/>
    </source>
</evidence>
<evidence type="ECO:0000256" key="3">
    <source>
        <dbReference type="ARBA" id="ARBA00004986"/>
    </source>
</evidence>
<comment type="pathway">
    <text evidence="3 15">Amino-acid biosynthesis; L-methionine biosynthesis via de novo pathway; L-homoserine from L-aspartate: step 1/3.</text>
</comment>
<dbReference type="PANTHER" id="PTHR21499:SF67">
    <property type="entry name" value="ASPARTOKINASE 3"/>
    <property type="match status" value="1"/>
</dbReference>
<dbReference type="InterPro" id="IPR005260">
    <property type="entry name" value="Asp_kin_monofn"/>
</dbReference>
<comment type="similarity">
    <text evidence="5 14">Belongs to the aspartokinase family.</text>
</comment>
<keyword evidence="18" id="KW-1185">Reference proteome</keyword>
<feature type="binding site" evidence="13">
    <location>
        <begin position="219"/>
        <end position="220"/>
    </location>
    <ligand>
        <name>ATP</name>
        <dbReference type="ChEBI" id="CHEBI:30616"/>
    </ligand>
</feature>
<dbReference type="UniPathway" id="UPA00050">
    <property type="reaction ID" value="UER00461"/>
</dbReference>
<feature type="binding site" evidence="13">
    <location>
        <position position="120"/>
    </location>
    <ligand>
        <name>substrate</name>
    </ligand>
</feature>
<evidence type="ECO:0000256" key="7">
    <source>
        <dbReference type="ARBA" id="ARBA00022741"/>
    </source>
</evidence>
<dbReference type="PANTHER" id="PTHR21499">
    <property type="entry name" value="ASPARTATE KINASE"/>
    <property type="match status" value="1"/>
</dbReference>
<dbReference type="PROSITE" id="PS51671">
    <property type="entry name" value="ACT"/>
    <property type="match status" value="1"/>
</dbReference>
<accession>A0A143Y6P0</accession>
<evidence type="ECO:0000256" key="11">
    <source>
        <dbReference type="ARBA" id="ARBA00023154"/>
    </source>
</evidence>
<dbReference type="PIRSF" id="PIRSF000726">
    <property type="entry name" value="Asp_kin"/>
    <property type="match status" value="1"/>
</dbReference>
<dbReference type="InterPro" id="IPR042199">
    <property type="entry name" value="AsparK_Bifunc_asparK/hSer_DH"/>
</dbReference>
<dbReference type="Gene3D" id="3.40.1160.10">
    <property type="entry name" value="Acetylglutamate kinase-like"/>
    <property type="match status" value="1"/>
</dbReference>
<comment type="function">
    <text evidence="1">Catalyzes the phosphorylation of the beta-carboxyl group of aspartic acid with ATP to yield 4-phospho-L-aspartate, which is involved in the branched biosynthetic pathway leading to the biosynthesis of amino acids threonine, isoleucine and methionine.</text>
</comment>
<dbReference type="UniPathway" id="UPA00051">
    <property type="reaction ID" value="UER00462"/>
</dbReference>
<evidence type="ECO:0000313" key="17">
    <source>
        <dbReference type="EMBL" id="CZQ81269.1"/>
    </source>
</evidence>
<dbReference type="InterPro" id="IPR036393">
    <property type="entry name" value="AceGlu_kinase-like_sf"/>
</dbReference>
<evidence type="ECO:0000313" key="18">
    <source>
        <dbReference type="Proteomes" id="UP000242754"/>
    </source>
</evidence>
<dbReference type="CDD" id="cd04245">
    <property type="entry name" value="AAK_AKiii-YclM-BS"/>
    <property type="match status" value="1"/>
</dbReference>
<dbReference type="FunFam" id="3.30.2130.10:FF:000001">
    <property type="entry name" value="Bifunctional aspartokinase/homoserine dehydrogenase"/>
    <property type="match status" value="1"/>
</dbReference>
<dbReference type="GO" id="GO:0009089">
    <property type="term" value="P:lysine biosynthetic process via diaminopimelate"/>
    <property type="evidence" value="ECO:0007669"/>
    <property type="project" value="UniProtKB-UniPathway"/>
</dbReference>
<dbReference type="InterPro" id="IPR001048">
    <property type="entry name" value="Asp/Glu/Uridylate_kinase"/>
</dbReference>
<evidence type="ECO:0000256" key="6">
    <source>
        <dbReference type="ARBA" id="ARBA00022679"/>
    </source>
</evidence>
<keyword evidence="9 13" id="KW-0067">ATP-binding</keyword>
<organism evidence="17 18">
    <name type="scientific">Trichococcus palustris</name>
    <dbReference type="NCBI Taxonomy" id="140314"/>
    <lineage>
        <taxon>Bacteria</taxon>
        <taxon>Bacillati</taxon>
        <taxon>Bacillota</taxon>
        <taxon>Bacilli</taxon>
        <taxon>Lactobacillales</taxon>
        <taxon>Carnobacteriaceae</taxon>
        <taxon>Trichococcus</taxon>
    </lineage>
</organism>
<dbReference type="EC" id="2.7.2.4" evidence="14"/>
<comment type="pathway">
    <text evidence="4 15">Amino-acid biosynthesis; L-threonine biosynthesis; L-threonine from L-aspartate: step 1/5.</text>
</comment>
<dbReference type="Gene3D" id="1.20.120.1320">
    <property type="entry name" value="Aspartokinase, catalytic domain"/>
    <property type="match status" value="1"/>
</dbReference>
<reference evidence="17 18" key="1">
    <citation type="submission" date="2016-02" db="EMBL/GenBank/DDBJ databases">
        <authorList>
            <person name="Wen L."/>
            <person name="He K."/>
            <person name="Yang H."/>
        </authorList>
    </citation>
    <scope>NUCLEOTIDE SEQUENCE [LARGE SCALE GENOMIC DNA]</scope>
    <source>
        <strain evidence="17">Trichococcus palustris</strain>
    </source>
</reference>
<evidence type="ECO:0000256" key="5">
    <source>
        <dbReference type="ARBA" id="ARBA00010122"/>
    </source>
</evidence>
<dbReference type="UniPathway" id="UPA00034">
    <property type="reaction ID" value="UER00015"/>
</dbReference>
<gene>
    <name evidence="17" type="ORF">Tpal_176</name>
</gene>
<keyword evidence="15" id="KW-0028">Amino-acid biosynthesis</keyword>
<evidence type="ECO:0000256" key="8">
    <source>
        <dbReference type="ARBA" id="ARBA00022777"/>
    </source>
</evidence>
<dbReference type="Proteomes" id="UP000242754">
    <property type="component" value="Unassembled WGS sequence"/>
</dbReference>
<feature type="binding site" evidence="13">
    <location>
        <begin position="5"/>
        <end position="8"/>
    </location>
    <ligand>
        <name>ATP</name>
        <dbReference type="ChEBI" id="CHEBI:30616"/>
    </ligand>
</feature>